<sequence>GEISILDYYGGKLIYLIHILSVFLKIFCSENYKILYLIIPVFSLIRRIMERKKNKVISIQIIWYCQLILLKFEEFPFKYFNTPTILEADLKKLYENEELNETVAVINFFIQENFILMWHFKPIQRIFGNL</sequence>
<reference evidence="2 3" key="2">
    <citation type="submission" date="2014-03" db="EMBL/GenBank/DDBJ databases">
        <title>The Genome Sequence of Anncaliia algerae insect isolate PRA339.</title>
        <authorList>
            <consortium name="The Broad Institute Genome Sequencing Platform"/>
            <consortium name="The Broad Institute Genome Sequencing Center for Infectious Disease"/>
            <person name="Cuomo C."/>
            <person name="Becnel J."/>
            <person name="Sanscrainte N."/>
            <person name="Walker B."/>
            <person name="Young S.K."/>
            <person name="Zeng Q."/>
            <person name="Gargeya S."/>
            <person name="Fitzgerald M."/>
            <person name="Haas B."/>
            <person name="Abouelleil A."/>
            <person name="Alvarado L."/>
            <person name="Arachchi H.M."/>
            <person name="Berlin A.M."/>
            <person name="Chapman S.B."/>
            <person name="Dewar J."/>
            <person name="Goldberg J."/>
            <person name="Griggs A."/>
            <person name="Gujja S."/>
            <person name="Hansen M."/>
            <person name="Howarth C."/>
            <person name="Imamovic A."/>
            <person name="Larimer J."/>
            <person name="McCowan C."/>
            <person name="Murphy C."/>
            <person name="Neiman D."/>
            <person name="Pearson M."/>
            <person name="Priest M."/>
            <person name="Roberts A."/>
            <person name="Saif S."/>
            <person name="Shea T."/>
            <person name="Sisk P."/>
            <person name="Sykes S."/>
            <person name="Wortman J."/>
            <person name="Nusbaum C."/>
            <person name="Birren B."/>
        </authorList>
    </citation>
    <scope>NUCLEOTIDE SEQUENCE [LARGE SCALE GENOMIC DNA]</scope>
    <source>
        <strain evidence="2 3">PRA339</strain>
    </source>
</reference>
<evidence type="ECO:0000313" key="2">
    <source>
        <dbReference type="EMBL" id="KCZ79464.1"/>
    </source>
</evidence>
<dbReference type="AlphaFoldDB" id="A0A059EXI5"/>
<keyword evidence="1" id="KW-0812">Transmembrane</keyword>
<dbReference type="EMBL" id="KK365272">
    <property type="protein sequence ID" value="KCZ79464.1"/>
    <property type="molecule type" value="Genomic_DNA"/>
</dbReference>
<keyword evidence="1" id="KW-0472">Membrane</keyword>
<dbReference type="OrthoDB" id="10511111at2759"/>
<dbReference type="VEuPathDB" id="MicrosporidiaDB:H312_03156"/>
<gene>
    <name evidence="2" type="ORF">H312_03156</name>
</gene>
<protein>
    <submittedName>
        <fullName evidence="2">Uncharacterized protein</fullName>
    </submittedName>
</protein>
<dbReference type="Proteomes" id="UP000030655">
    <property type="component" value="Unassembled WGS sequence"/>
</dbReference>
<feature type="non-terminal residue" evidence="2">
    <location>
        <position position="1"/>
    </location>
</feature>
<feature type="transmembrane region" description="Helical" evidence="1">
    <location>
        <begin position="15"/>
        <end position="45"/>
    </location>
</feature>
<evidence type="ECO:0000256" key="1">
    <source>
        <dbReference type="SAM" id="Phobius"/>
    </source>
</evidence>
<organism evidence="2 3">
    <name type="scientific">Anncaliia algerae PRA339</name>
    <dbReference type="NCBI Taxonomy" id="1288291"/>
    <lineage>
        <taxon>Eukaryota</taxon>
        <taxon>Fungi</taxon>
        <taxon>Fungi incertae sedis</taxon>
        <taxon>Microsporidia</taxon>
        <taxon>Tubulinosematoidea</taxon>
        <taxon>Tubulinosematidae</taxon>
        <taxon>Anncaliia</taxon>
    </lineage>
</organism>
<proteinExistence type="predicted"/>
<accession>A0A059EXI5</accession>
<name>A0A059EXI5_9MICR</name>
<dbReference type="HOGENOM" id="CLU_1943062_0_0_1"/>
<keyword evidence="1" id="KW-1133">Transmembrane helix</keyword>
<reference evidence="3" key="1">
    <citation type="submission" date="2013-02" db="EMBL/GenBank/DDBJ databases">
        <authorList>
            <consortium name="The Broad Institute Genome Sequencing Platform"/>
            <person name="Cuomo C."/>
            <person name="Becnel J."/>
            <person name="Sanscrainte N."/>
            <person name="Walker B."/>
            <person name="Young S.K."/>
            <person name="Zeng Q."/>
            <person name="Gargeya S."/>
            <person name="Fitzgerald M."/>
            <person name="Haas B."/>
            <person name="Abouelleil A."/>
            <person name="Alvarado L."/>
            <person name="Arachchi H.M."/>
            <person name="Berlin A.M."/>
            <person name="Chapman S.B."/>
            <person name="Dewar J."/>
            <person name="Goldberg J."/>
            <person name="Griggs A."/>
            <person name="Gujja S."/>
            <person name="Hansen M."/>
            <person name="Howarth C."/>
            <person name="Imamovic A."/>
            <person name="Larimer J."/>
            <person name="McCowan C."/>
            <person name="Murphy C."/>
            <person name="Neiman D."/>
            <person name="Pearson M."/>
            <person name="Priest M."/>
            <person name="Roberts A."/>
            <person name="Saif S."/>
            <person name="Shea T."/>
            <person name="Sisk P."/>
            <person name="Sykes S."/>
            <person name="Wortman J."/>
            <person name="Nusbaum C."/>
            <person name="Birren B."/>
        </authorList>
    </citation>
    <scope>NUCLEOTIDE SEQUENCE [LARGE SCALE GENOMIC DNA]</scope>
    <source>
        <strain evidence="3">PRA339</strain>
    </source>
</reference>
<keyword evidence="3" id="KW-1185">Reference proteome</keyword>
<evidence type="ECO:0000313" key="3">
    <source>
        <dbReference type="Proteomes" id="UP000030655"/>
    </source>
</evidence>